<keyword evidence="7" id="KW-1185">Reference proteome</keyword>
<keyword evidence="3 5" id="KW-1133">Transmembrane helix</keyword>
<feature type="transmembrane region" description="Helical" evidence="5">
    <location>
        <begin position="86"/>
        <end position="105"/>
    </location>
</feature>
<keyword evidence="2 5" id="KW-0812">Transmembrane</keyword>
<evidence type="ECO:0000256" key="2">
    <source>
        <dbReference type="ARBA" id="ARBA00022692"/>
    </source>
</evidence>
<reference evidence="6" key="1">
    <citation type="submission" date="2021-01" db="EMBL/GenBank/DDBJ databases">
        <title>Fulvivirga kasyanovii gen. nov., sp nov., a novel member of the phylum Bacteroidetes isolated from seawater in a mussel farm.</title>
        <authorList>
            <person name="Zhao L.-H."/>
            <person name="Wang Z.-J."/>
        </authorList>
    </citation>
    <scope>NUCLEOTIDE SEQUENCE</scope>
    <source>
        <strain evidence="6">29W222</strain>
    </source>
</reference>
<dbReference type="PANTHER" id="PTHR12714:SF9">
    <property type="entry name" value="PROTEIN-S-ISOPRENYLCYSTEINE O-METHYLTRANSFERASE"/>
    <property type="match status" value="1"/>
</dbReference>
<gene>
    <name evidence="6" type="ORF">JMN32_25555</name>
</gene>
<accession>A0A937KEF8</accession>
<evidence type="ECO:0000313" key="7">
    <source>
        <dbReference type="Proteomes" id="UP000614216"/>
    </source>
</evidence>
<evidence type="ECO:0000256" key="5">
    <source>
        <dbReference type="SAM" id="Phobius"/>
    </source>
</evidence>
<feature type="transmembrane region" description="Helical" evidence="5">
    <location>
        <begin position="12"/>
        <end position="33"/>
    </location>
</feature>
<evidence type="ECO:0000256" key="3">
    <source>
        <dbReference type="ARBA" id="ARBA00022989"/>
    </source>
</evidence>
<protein>
    <submittedName>
        <fullName evidence="6">Isoprenylcysteine carboxylmethyltransferase family protein</fullName>
    </submittedName>
</protein>
<dbReference type="GO" id="GO:0012505">
    <property type="term" value="C:endomembrane system"/>
    <property type="evidence" value="ECO:0007669"/>
    <property type="project" value="UniProtKB-SubCell"/>
</dbReference>
<sequence length="205" mass="23494">MLNSYLNPMEGIEAYIFLAFGWLIFFFCHSLFASRSSKEKLQKSFNISSKTYRLLYNTSSIVVLLAILLLNGAIKGDRLLPPSSFLQYISLLLAGGGVVVIRVAFREFDFKSFMGLSREDPASLNRSGILGYVRHPIYSGTVLLVLGFLLYDFRMPTLVSAICIFVYLPVGIWYEEQKLIKIFGDEYLEYKKTTPAIFPKIRFWF</sequence>
<dbReference type="Gene3D" id="1.20.120.1630">
    <property type="match status" value="1"/>
</dbReference>
<dbReference type="Proteomes" id="UP000614216">
    <property type="component" value="Unassembled WGS sequence"/>
</dbReference>
<dbReference type="Pfam" id="PF04191">
    <property type="entry name" value="PEMT"/>
    <property type="match status" value="1"/>
</dbReference>
<proteinExistence type="predicted"/>
<comment type="subcellular location">
    <subcellularLocation>
        <location evidence="1">Endomembrane system</location>
        <topology evidence="1">Multi-pass membrane protein</topology>
    </subcellularLocation>
</comment>
<evidence type="ECO:0000313" key="6">
    <source>
        <dbReference type="EMBL" id="MBL6449702.1"/>
    </source>
</evidence>
<evidence type="ECO:0000256" key="4">
    <source>
        <dbReference type="ARBA" id="ARBA00023136"/>
    </source>
</evidence>
<feature type="transmembrane region" description="Helical" evidence="5">
    <location>
        <begin position="132"/>
        <end position="151"/>
    </location>
</feature>
<comment type="caution">
    <text evidence="6">The sequence shown here is derived from an EMBL/GenBank/DDBJ whole genome shotgun (WGS) entry which is preliminary data.</text>
</comment>
<name>A0A937KEF8_9BACT</name>
<feature type="transmembrane region" description="Helical" evidence="5">
    <location>
        <begin position="54"/>
        <end position="74"/>
    </location>
</feature>
<keyword evidence="4 5" id="KW-0472">Membrane</keyword>
<dbReference type="PANTHER" id="PTHR12714">
    <property type="entry name" value="PROTEIN-S ISOPRENYLCYSTEINE O-METHYLTRANSFERASE"/>
    <property type="match status" value="1"/>
</dbReference>
<feature type="transmembrane region" description="Helical" evidence="5">
    <location>
        <begin position="157"/>
        <end position="174"/>
    </location>
</feature>
<organism evidence="6 7">
    <name type="scientific">Fulvivirga marina</name>
    <dbReference type="NCBI Taxonomy" id="2494733"/>
    <lineage>
        <taxon>Bacteria</taxon>
        <taxon>Pseudomonadati</taxon>
        <taxon>Bacteroidota</taxon>
        <taxon>Cytophagia</taxon>
        <taxon>Cytophagales</taxon>
        <taxon>Fulvivirgaceae</taxon>
        <taxon>Fulvivirga</taxon>
    </lineage>
</organism>
<evidence type="ECO:0000256" key="1">
    <source>
        <dbReference type="ARBA" id="ARBA00004127"/>
    </source>
</evidence>
<dbReference type="InterPro" id="IPR007318">
    <property type="entry name" value="Phopholipid_MeTrfase"/>
</dbReference>
<dbReference type="GO" id="GO:0016740">
    <property type="term" value="F:transferase activity"/>
    <property type="evidence" value="ECO:0007669"/>
    <property type="project" value="UniProtKB-ARBA"/>
</dbReference>
<dbReference type="AlphaFoldDB" id="A0A937KEF8"/>
<dbReference type="RefSeq" id="WP_202859248.1">
    <property type="nucleotide sequence ID" value="NZ_JAEUGD010000067.1"/>
</dbReference>
<dbReference type="EMBL" id="JAEUGD010000067">
    <property type="protein sequence ID" value="MBL6449702.1"/>
    <property type="molecule type" value="Genomic_DNA"/>
</dbReference>